<sequence length="78" mass="9221">MEKHIFSKVYEYEDRQILVQKEYNGDNETYSTKITTSNGNLLLSLDYLFATEEDSNKCFDALTKDKALEIFKKMRIIK</sequence>
<reference evidence="1" key="1">
    <citation type="journal article" date="2021" name="Proc. Natl. Acad. Sci. U.S.A.">
        <title>A Catalog of Tens of Thousands of Viruses from Human Metagenomes Reveals Hidden Associations with Chronic Diseases.</title>
        <authorList>
            <person name="Tisza M.J."/>
            <person name="Buck C.B."/>
        </authorList>
    </citation>
    <scope>NUCLEOTIDE SEQUENCE</scope>
    <source>
        <strain evidence="1">Ct3ka12</strain>
    </source>
</reference>
<organism evidence="1">
    <name type="scientific">Siphoviridae sp. ct3ka12</name>
    <dbReference type="NCBI Taxonomy" id="2827771"/>
    <lineage>
        <taxon>Viruses</taxon>
        <taxon>Duplodnaviria</taxon>
        <taxon>Heunggongvirae</taxon>
        <taxon>Uroviricota</taxon>
        <taxon>Caudoviricetes</taxon>
    </lineage>
</organism>
<name>A0A8S5SLH5_9CAUD</name>
<evidence type="ECO:0000313" key="1">
    <source>
        <dbReference type="EMBL" id="DAF51667.1"/>
    </source>
</evidence>
<accession>A0A8S5SLH5</accession>
<protein>
    <submittedName>
        <fullName evidence="1">Uncharacterized protein</fullName>
    </submittedName>
</protein>
<dbReference type="EMBL" id="BK032619">
    <property type="protein sequence ID" value="DAF51667.1"/>
    <property type="molecule type" value="Genomic_DNA"/>
</dbReference>
<proteinExistence type="predicted"/>